<evidence type="ECO:0000313" key="5">
    <source>
        <dbReference type="Proteomes" id="UP001159363"/>
    </source>
</evidence>
<dbReference type="Proteomes" id="UP001159363">
    <property type="component" value="Chromosome 6"/>
</dbReference>
<dbReference type="InterPro" id="IPR027806">
    <property type="entry name" value="HARBI1_dom"/>
</dbReference>
<name>A0ABQ9H660_9NEOP</name>
<dbReference type="Pfam" id="PF13359">
    <property type="entry name" value="DDE_Tnp_4"/>
    <property type="match status" value="1"/>
</dbReference>
<keyword evidence="5" id="KW-1185">Reference proteome</keyword>
<evidence type="ECO:0000259" key="3">
    <source>
        <dbReference type="Pfam" id="PF13359"/>
    </source>
</evidence>
<comment type="cofactor">
    <cofactor evidence="1">
        <name>a divalent metal cation</name>
        <dbReference type="ChEBI" id="CHEBI:60240"/>
    </cofactor>
</comment>
<reference evidence="4 5" key="1">
    <citation type="submission" date="2023-02" db="EMBL/GenBank/DDBJ databases">
        <title>LHISI_Scaffold_Assembly.</title>
        <authorList>
            <person name="Stuart O.P."/>
            <person name="Cleave R."/>
            <person name="Magrath M.J.L."/>
            <person name="Mikheyev A.S."/>
        </authorList>
    </citation>
    <scope>NUCLEOTIDE SEQUENCE [LARGE SCALE GENOMIC DNA]</scope>
    <source>
        <strain evidence="4">Daus_M_001</strain>
        <tissue evidence="4">Leg muscle</tissue>
    </source>
</reference>
<proteinExistence type="predicted"/>
<comment type="caution">
    <text evidence="4">The sequence shown here is derived from an EMBL/GenBank/DDBJ whole genome shotgun (WGS) entry which is preliminary data.</text>
</comment>
<organism evidence="4 5">
    <name type="scientific">Dryococelus australis</name>
    <dbReference type="NCBI Taxonomy" id="614101"/>
    <lineage>
        <taxon>Eukaryota</taxon>
        <taxon>Metazoa</taxon>
        <taxon>Ecdysozoa</taxon>
        <taxon>Arthropoda</taxon>
        <taxon>Hexapoda</taxon>
        <taxon>Insecta</taxon>
        <taxon>Pterygota</taxon>
        <taxon>Neoptera</taxon>
        <taxon>Polyneoptera</taxon>
        <taxon>Phasmatodea</taxon>
        <taxon>Verophasmatodea</taxon>
        <taxon>Anareolatae</taxon>
        <taxon>Phasmatidae</taxon>
        <taxon>Eurycanthinae</taxon>
        <taxon>Dryococelus</taxon>
    </lineage>
</organism>
<keyword evidence="2" id="KW-0479">Metal-binding</keyword>
<evidence type="ECO:0000256" key="2">
    <source>
        <dbReference type="ARBA" id="ARBA00022723"/>
    </source>
</evidence>
<evidence type="ECO:0000313" key="4">
    <source>
        <dbReference type="EMBL" id="KAJ8879774.1"/>
    </source>
</evidence>
<feature type="domain" description="DDE Tnp4" evidence="3">
    <location>
        <begin position="123"/>
        <end position="237"/>
    </location>
</feature>
<dbReference type="EMBL" id="JARBHB010000007">
    <property type="protein sequence ID" value="KAJ8879774.1"/>
    <property type="molecule type" value="Genomic_DNA"/>
</dbReference>
<accession>A0ABQ9H660</accession>
<sequence>MPRRRERIAAAIILLMKEKNKDLFGLDNGTPNRRCAAIFEPDSYDCNRLRGFITESGPHYQKTRHSHARFYFAKGKTQLNVKIVGIRFISFSDVFVPDPRLHYIKNYSGSLQSFHFPHCVRSLDGNHVVFKAPVHSGRFCFNYKGSHSIILIIVAEPCYKITYMNVGCNGRVSDGGIFLQSSLFPCVENNTLNIPPYSPLAARSVPVPYVLIADDAFATKPYLMRPFPYKKKTTCTQQNI</sequence>
<gene>
    <name evidence="4" type="ORF">PR048_020382</name>
</gene>
<protein>
    <recommendedName>
        <fullName evidence="3">DDE Tnp4 domain-containing protein</fullName>
    </recommendedName>
</protein>
<evidence type="ECO:0000256" key="1">
    <source>
        <dbReference type="ARBA" id="ARBA00001968"/>
    </source>
</evidence>